<dbReference type="GO" id="GO:0008233">
    <property type="term" value="F:peptidase activity"/>
    <property type="evidence" value="ECO:0007669"/>
    <property type="project" value="UniProtKB-KW"/>
</dbReference>
<protein>
    <submittedName>
        <fullName evidence="5">HK97 family phage prohead protease</fullName>
    </submittedName>
</protein>
<dbReference type="SUPFAM" id="SSF50789">
    <property type="entry name" value="Herpes virus serine proteinase, assemblin"/>
    <property type="match status" value="1"/>
</dbReference>
<dbReference type="Proteomes" id="UP001595455">
    <property type="component" value="Unassembled WGS sequence"/>
</dbReference>
<keyword evidence="3" id="KW-0378">Hydrolase</keyword>
<keyword evidence="1" id="KW-1188">Viral release from host cell</keyword>
<organism evidence="5 6">
    <name type="scientific">Acinetobacter sichuanensis</name>
    <dbReference type="NCBI Taxonomy" id="2136183"/>
    <lineage>
        <taxon>Bacteria</taxon>
        <taxon>Pseudomonadati</taxon>
        <taxon>Pseudomonadota</taxon>
        <taxon>Gammaproteobacteria</taxon>
        <taxon>Moraxellales</taxon>
        <taxon>Moraxellaceae</taxon>
        <taxon>Acinetobacter</taxon>
    </lineage>
</organism>
<feature type="domain" description="Prohead serine protease" evidence="4">
    <location>
        <begin position="10"/>
        <end position="160"/>
    </location>
</feature>
<dbReference type="Pfam" id="PF04586">
    <property type="entry name" value="Peptidase_S78"/>
    <property type="match status" value="1"/>
</dbReference>
<proteinExistence type="predicted"/>
<evidence type="ECO:0000256" key="2">
    <source>
        <dbReference type="ARBA" id="ARBA00022670"/>
    </source>
</evidence>
<keyword evidence="2 5" id="KW-0645">Protease</keyword>
<evidence type="ECO:0000256" key="1">
    <source>
        <dbReference type="ARBA" id="ARBA00022612"/>
    </source>
</evidence>
<dbReference type="InterPro" id="IPR054613">
    <property type="entry name" value="Peptidase_S78_dom"/>
</dbReference>
<sequence>MQKKHLNVPFEVKSVSDTGEFEGYASVFGVKDSYGDVVMPGAFKRTLNEWSQKGRLPAMLWQHKSDEPLGPYLEMKEDENGLFVRGRFLIKDDPLARRAHAHLKAKSIGGMSIGFILRDYEYDKQLGVYKLTDIDLWEVSIVTFPANDEARVSDVKSALDRGETPSEMEVERVLRDAGFTLQQAKAFMAKGYGAIGAQRNTEQTDDALQSLKDLKSIFTTGK</sequence>
<reference evidence="6" key="1">
    <citation type="journal article" date="2019" name="Int. J. Syst. Evol. Microbiol.">
        <title>The Global Catalogue of Microorganisms (GCM) 10K type strain sequencing project: providing services to taxonomists for standard genome sequencing and annotation.</title>
        <authorList>
            <consortium name="The Broad Institute Genomics Platform"/>
            <consortium name="The Broad Institute Genome Sequencing Center for Infectious Disease"/>
            <person name="Wu L."/>
            <person name="Ma J."/>
        </authorList>
    </citation>
    <scope>NUCLEOTIDE SEQUENCE [LARGE SCALE GENOMIC DNA]</scope>
    <source>
        <strain evidence="6">KCTC 62575</strain>
    </source>
</reference>
<comment type="caution">
    <text evidence="5">The sequence shown here is derived from an EMBL/GenBank/DDBJ whole genome shotgun (WGS) entry which is preliminary data.</text>
</comment>
<evidence type="ECO:0000256" key="3">
    <source>
        <dbReference type="ARBA" id="ARBA00022801"/>
    </source>
</evidence>
<dbReference type="GO" id="GO:0006508">
    <property type="term" value="P:proteolysis"/>
    <property type="evidence" value="ECO:0007669"/>
    <property type="project" value="UniProtKB-KW"/>
</dbReference>
<evidence type="ECO:0000313" key="6">
    <source>
        <dbReference type="Proteomes" id="UP001595455"/>
    </source>
</evidence>
<dbReference type="EMBL" id="JBHRSF010000051">
    <property type="protein sequence ID" value="MFC2996058.1"/>
    <property type="molecule type" value="Genomic_DNA"/>
</dbReference>
<dbReference type="InterPro" id="IPR006433">
    <property type="entry name" value="Prohead_protease"/>
</dbReference>
<evidence type="ECO:0000313" key="5">
    <source>
        <dbReference type="EMBL" id="MFC2996058.1"/>
    </source>
</evidence>
<accession>A0ABV7BHM4</accession>
<dbReference type="NCBIfam" id="TIGR01543">
    <property type="entry name" value="proheadase_HK97"/>
    <property type="match status" value="1"/>
</dbReference>
<name>A0ABV7BHM4_9GAMM</name>
<keyword evidence="6" id="KW-1185">Reference proteome</keyword>
<dbReference type="RefSeq" id="WP_171405193.1">
    <property type="nucleotide sequence ID" value="NZ_JBHRSF010000051.1"/>
</dbReference>
<gene>
    <name evidence="5" type="ORF">ACFODO_12430</name>
</gene>
<evidence type="ECO:0000259" key="4">
    <source>
        <dbReference type="Pfam" id="PF04586"/>
    </source>
</evidence>